<accession>A0ABS5YM60</accession>
<feature type="chain" id="PRO_5047212649" evidence="3">
    <location>
        <begin position="32"/>
        <end position="1232"/>
    </location>
</feature>
<feature type="region of interest" description="Disordered" evidence="2">
    <location>
        <begin position="443"/>
        <end position="549"/>
    </location>
</feature>
<evidence type="ECO:0000313" key="4">
    <source>
        <dbReference type="EMBL" id="MBU2663828.1"/>
    </source>
</evidence>
<organism evidence="4 5">
    <name type="scientific">Paractinoplanes bogorensis</name>
    <dbReference type="NCBI Taxonomy" id="1610840"/>
    <lineage>
        <taxon>Bacteria</taxon>
        <taxon>Bacillati</taxon>
        <taxon>Actinomycetota</taxon>
        <taxon>Actinomycetes</taxon>
        <taxon>Micromonosporales</taxon>
        <taxon>Micromonosporaceae</taxon>
        <taxon>Paractinoplanes</taxon>
    </lineage>
</organism>
<proteinExistence type="predicted"/>
<dbReference type="Proteomes" id="UP001519654">
    <property type="component" value="Unassembled WGS sequence"/>
</dbReference>
<evidence type="ECO:0000256" key="3">
    <source>
        <dbReference type="SAM" id="SignalP"/>
    </source>
</evidence>
<feature type="region of interest" description="Disordered" evidence="2">
    <location>
        <begin position="592"/>
        <end position="615"/>
    </location>
</feature>
<feature type="region of interest" description="Disordered" evidence="2">
    <location>
        <begin position="403"/>
        <end position="427"/>
    </location>
</feature>
<dbReference type="RefSeq" id="WP_215785828.1">
    <property type="nucleotide sequence ID" value="NZ_JAHKKG010000003.1"/>
</dbReference>
<feature type="region of interest" description="Disordered" evidence="2">
    <location>
        <begin position="1092"/>
        <end position="1135"/>
    </location>
</feature>
<feature type="coiled-coil region" evidence="1">
    <location>
        <begin position="232"/>
        <end position="272"/>
    </location>
</feature>
<gene>
    <name evidence="4" type="ORF">KOI35_09940</name>
</gene>
<feature type="compositionally biased region" description="Low complexity" evidence="2">
    <location>
        <begin position="934"/>
        <end position="944"/>
    </location>
</feature>
<feature type="compositionally biased region" description="Low complexity" evidence="2">
    <location>
        <begin position="516"/>
        <end position="535"/>
    </location>
</feature>
<feature type="compositionally biased region" description="Low complexity" evidence="2">
    <location>
        <begin position="952"/>
        <end position="970"/>
    </location>
</feature>
<feature type="coiled-coil region" evidence="1">
    <location>
        <begin position="795"/>
        <end position="822"/>
    </location>
</feature>
<sequence length="1232" mass="127475">MKTSMRAARSVALAAALAVFGGVGVHAPAAAAPPAPRSLVGMLRSEGVPLPPIPPLVTESWNGTTGVDATAERWRKAVADVAELSPEPEVRVAALAALSTGDPVAIQRFATVEKRQLETEIAARRKQQAADNLVTIRAMAGTGGDYFNAEVTRVLAGTDTDRELFLAYGADVARQRDEKVAADARERATQLRERVRVLAAAAPAESHVKVAAEQALAGDDAAVAAFWNSGYLTAAKADAAEREQYLKDLEARNKAAEELSDLAQRAKRASEARTRLLRAHGDAVKALQRGANDMAGAANAARHAERVLARAGTAASKSADLDAAKTQTTNFVNGARLSAEQARAAAAIATSAADELIATGLDYGAEWSQIAQGMSEASAAALGAATTAQHAIDATIATNNAQGAQAQAEAHAKQAEQWRKHAQEHAAAAAKLATAAAKQAAAAKTAAQRTKKAREEAQAAEAKAWAAAERTRQHRQTAEARAAEAKQARQVAEAERANAARFRAEAEQHAATARSARGNAEAQAAVANRARGSAEGADRNAKAARDRSWNQERIAAGARDDALAAEKAEQAAKARARALQAVAASAAGSADSAEAQRQADEANTQAGVAGTAARNARSAANTATGAAANSRAAAHQAQQAANRAWAAARQAEAAARAADAAADKAEATAAQAHSWRLRADAKAAVATTQEIRAAEAATAAVNLAAQAAEEAVKSLWAANRTRDEAQAATNEAVAAAVQADIAIAAASAASSSSAGIAEPHNTAIGMVTPFTGADIDADFVTVVAEQAMRIGEEQAAAARARAAEAVRAAEAAEAAAQRANEQVKPAYTAAAQAARSAAQAAQSAAEAKQSAAQAAVDGAAARAAAASAGRADAQARADALAARQAANEAANDAAIAGRSAAAAQADANAADSAATRAESDAAAARGAADRAESDAAAARTAADSAQKHADSAAEAASRALAHATEAQQAAERAEAAERAKQQQAASNEGAPNPADEADLLKYLTPEQRAEYEKAKQEAGESIWDFLKAEGLDFLIGLIVPEDLMECVSSPNFEACFWTIVELIPWGKLKKVGNVWDLYKKWEKFAEKVRDGRKKRDKIADDARRNKDACDLKIPPNPNARKATGPAAASDPDSIPCDLGPNGWPVPTQSNCHACAKKIKELIGGEIYEVKDSLGSGRLGPSTNDPHGQWHNHFVVIKDDLVYDGFTGRKGIPFAQYKKQWTYGEYLSFTRAD</sequence>
<comment type="caution">
    <text evidence="4">The sequence shown here is derived from an EMBL/GenBank/DDBJ whole genome shotgun (WGS) entry which is preliminary data.</text>
</comment>
<evidence type="ECO:0000256" key="2">
    <source>
        <dbReference type="SAM" id="MobiDB-lite"/>
    </source>
</evidence>
<keyword evidence="3" id="KW-0732">Signal</keyword>
<feature type="signal peptide" evidence="3">
    <location>
        <begin position="1"/>
        <end position="31"/>
    </location>
</feature>
<evidence type="ECO:0000256" key="1">
    <source>
        <dbReference type="SAM" id="Coils"/>
    </source>
</evidence>
<feature type="compositionally biased region" description="Basic and acidic residues" evidence="2">
    <location>
        <begin position="476"/>
        <end position="508"/>
    </location>
</feature>
<dbReference type="EMBL" id="JAHKKG010000003">
    <property type="protein sequence ID" value="MBU2663828.1"/>
    <property type="molecule type" value="Genomic_DNA"/>
</dbReference>
<feature type="compositionally biased region" description="Low complexity" evidence="2">
    <location>
        <begin position="459"/>
        <end position="468"/>
    </location>
</feature>
<reference evidence="4 5" key="1">
    <citation type="submission" date="2021-06" db="EMBL/GenBank/DDBJ databases">
        <title>Actinoplanes lichenicola sp. nov., and Actinoplanes ovalisporus sp. nov., isolated from lichen in Thailand.</title>
        <authorList>
            <person name="Saeng-In P."/>
            <person name="Kanchanasin P."/>
            <person name="Yuki M."/>
            <person name="Kudo T."/>
            <person name="Ohkuma M."/>
            <person name="Phongsopitanun W."/>
            <person name="Tanasupawat S."/>
        </authorList>
    </citation>
    <scope>NUCLEOTIDE SEQUENCE [LARGE SCALE GENOMIC DNA]</scope>
    <source>
        <strain evidence="4 5">NBRC 110975</strain>
    </source>
</reference>
<feature type="compositionally biased region" description="Basic and acidic residues" evidence="2">
    <location>
        <begin position="1097"/>
        <end position="1110"/>
    </location>
</feature>
<protein>
    <submittedName>
        <fullName evidence="4">Uncharacterized protein</fullName>
    </submittedName>
</protein>
<name>A0ABS5YM60_9ACTN</name>
<feature type="compositionally biased region" description="Basic and acidic residues" evidence="2">
    <location>
        <begin position="410"/>
        <end position="424"/>
    </location>
</feature>
<feature type="coiled-coil region" evidence="1">
    <location>
        <begin position="174"/>
        <end position="201"/>
    </location>
</feature>
<keyword evidence="5" id="KW-1185">Reference proteome</keyword>
<feature type="compositionally biased region" description="Basic and acidic residues" evidence="2">
    <location>
        <begin position="971"/>
        <end position="980"/>
    </location>
</feature>
<feature type="region of interest" description="Disordered" evidence="2">
    <location>
        <begin position="921"/>
        <end position="995"/>
    </location>
</feature>
<evidence type="ECO:0000313" key="5">
    <source>
        <dbReference type="Proteomes" id="UP001519654"/>
    </source>
</evidence>
<keyword evidence="1" id="KW-0175">Coiled coil</keyword>
<feature type="compositionally biased region" description="Basic and acidic residues" evidence="2">
    <location>
        <begin position="536"/>
        <end position="549"/>
    </location>
</feature>